<sequence length="410" mass="46221">MRQRLLEQGICFEVESERRLIPTCQQPWSISRDLFEKCEEYAAVFGRLFQDLVEDTQLLLDLTKDLVHEPLIGTLHRLVHLKQSHLGPRYLEHVRRYGLCFHRVDFIPEQGVPKMVEFNTISVGMLNIMAKLSQVSTPTIGYEILQPNPELLMSKLVSLIPTGLIVLLHHTPEPNMIDQCLFVDTFNRVATNTQAEVRMIRLSVCEIPSSFTLNTIPIKGIIWRTFYDNTQLTPDLIDFRLRVETRDIVSIPSVEYQLVGLKEVQRNLPHLMQRFPYLLPVSPTLVDTYPLDYLIELRKAPELVDDWVLKTQEEGGGHCLSGPTMLSLTPSPGSFLMRKIKGTPGPPIHVTRSSGDILLLSPIIEIGIFLLGSSLPSPGYLARVKDSDTLEAGLMHGDGALACLQVLSPS</sequence>
<dbReference type="InterPro" id="IPR014049">
    <property type="entry name" value="Glutathione_synthase_N_euk"/>
</dbReference>
<dbReference type="InterPro" id="IPR014709">
    <property type="entry name" value="Glutathione_synthase_C_euk"/>
</dbReference>
<dbReference type="Proteomes" id="UP000315496">
    <property type="component" value="Chromosome 4"/>
</dbReference>
<dbReference type="EMBL" id="VDLU01000004">
    <property type="protein sequence ID" value="TNJ27015.1"/>
    <property type="molecule type" value="Genomic_DNA"/>
</dbReference>
<dbReference type="InterPro" id="IPR016185">
    <property type="entry name" value="PreATP-grasp_dom_sf"/>
</dbReference>
<dbReference type="Gene3D" id="3.30.1490.80">
    <property type="match status" value="1"/>
</dbReference>
<dbReference type="GO" id="GO:0005524">
    <property type="term" value="F:ATP binding"/>
    <property type="evidence" value="ECO:0007669"/>
    <property type="project" value="InterPro"/>
</dbReference>
<dbReference type="EMBL" id="MG708248">
    <property type="protein sequence ID" value="AXQ17132.1"/>
    <property type="molecule type" value="Genomic_DNA"/>
</dbReference>
<dbReference type="AlphaFoldDB" id="A0A3Q8H2L3"/>
<dbReference type="VEuPathDB" id="GiardiaDB:GMRT_14906"/>
<accession>A0A3Q8H2L3</accession>
<keyword evidence="3" id="KW-1185">Reference proteome</keyword>
<organism evidence="1">
    <name type="scientific">Giardia muris</name>
    <dbReference type="NCBI Taxonomy" id="5742"/>
    <lineage>
        <taxon>Eukaryota</taxon>
        <taxon>Metamonada</taxon>
        <taxon>Diplomonadida</taxon>
        <taxon>Hexamitidae</taxon>
        <taxon>Giardiinae</taxon>
        <taxon>Giardia</taxon>
    </lineage>
</organism>
<proteinExistence type="predicted"/>
<name>A0A3Q8H2L3_GIAMU</name>
<gene>
    <name evidence="1" type="ORF">GM_14906</name>
    <name evidence="2" type="ORF">GMRT_14906</name>
</gene>
<dbReference type="Gene3D" id="3.30.470.20">
    <property type="entry name" value="ATP-grasp fold, B domain"/>
    <property type="match status" value="1"/>
</dbReference>
<evidence type="ECO:0000313" key="3">
    <source>
        <dbReference type="Proteomes" id="UP000315496"/>
    </source>
</evidence>
<protein>
    <submittedName>
        <fullName evidence="1">Glutathione synthetase, putative</fullName>
    </submittedName>
    <submittedName>
        <fullName evidence="2">Putative Glutathione synthetase</fullName>
    </submittedName>
</protein>
<dbReference type="SUPFAM" id="SSF52440">
    <property type="entry name" value="PreATP-grasp domain"/>
    <property type="match status" value="1"/>
</dbReference>
<dbReference type="UniPathway" id="UPA00142">
    <property type="reaction ID" value="UER00210"/>
</dbReference>
<dbReference type="OrthoDB" id="2020073at2759"/>
<dbReference type="GO" id="GO:0043295">
    <property type="term" value="F:glutathione binding"/>
    <property type="evidence" value="ECO:0007669"/>
    <property type="project" value="TreeGrafter"/>
</dbReference>
<dbReference type="PANTHER" id="PTHR11130">
    <property type="entry name" value="GLUTATHIONE SYNTHETASE"/>
    <property type="match status" value="1"/>
</dbReference>
<evidence type="ECO:0000313" key="1">
    <source>
        <dbReference type="EMBL" id="AXQ17132.1"/>
    </source>
</evidence>
<dbReference type="PANTHER" id="PTHR11130:SF0">
    <property type="entry name" value="GLUTATHIONE SYNTHETASE"/>
    <property type="match status" value="1"/>
</dbReference>
<dbReference type="GO" id="GO:0004363">
    <property type="term" value="F:glutathione synthase activity"/>
    <property type="evidence" value="ECO:0007669"/>
    <property type="project" value="InterPro"/>
</dbReference>
<dbReference type="Gene3D" id="3.30.1490.50">
    <property type="match status" value="1"/>
</dbReference>
<dbReference type="InterPro" id="IPR005615">
    <property type="entry name" value="Glutathione_synthase"/>
</dbReference>
<dbReference type="InterPro" id="IPR014042">
    <property type="entry name" value="Glutathione_synthase_a-hlx"/>
</dbReference>
<dbReference type="InterPro" id="IPR037013">
    <property type="entry name" value="GSH-S_sub-bd_sf"/>
</dbReference>
<reference evidence="2 3" key="2">
    <citation type="submission" date="2019-05" db="EMBL/GenBank/DDBJ databases">
        <title>The compact genome of Giardia muris reveals important steps in the evolution of intestinal protozoan parasites.</title>
        <authorList>
            <person name="Xu F."/>
            <person name="Jimenez-Gonzalez A."/>
            <person name="Einarsson E."/>
            <person name="Astvaldsson A."/>
            <person name="Peirasmaki D."/>
            <person name="Eckmann L."/>
            <person name="Andersson J.O."/>
            <person name="Svard S.G."/>
            <person name="Jerlstrom-Hultqvist J."/>
        </authorList>
    </citation>
    <scope>NUCLEOTIDE SEQUENCE [LARGE SCALE GENOMIC DNA]</scope>
    <source>
        <strain evidence="2 3">Roberts-Thomson</strain>
    </source>
</reference>
<reference evidence="1" key="1">
    <citation type="submission" date="2017-12" db="EMBL/GenBank/DDBJ databases">
        <title>Evolution of oxygen defenses in diplomonads: an ancestral core extended with laterally acquired functions.</title>
        <authorList>
            <person name="Jimenez-Gonzalez A."/>
            <person name="Xu F."/>
            <person name="Andersson J.O."/>
        </authorList>
    </citation>
    <scope>NUCLEOTIDE SEQUENCE</scope>
</reference>
<dbReference type="Gene3D" id="1.10.1080.10">
    <property type="entry name" value="Glutathione Synthetase, Chain A, domain 3"/>
    <property type="match status" value="1"/>
</dbReference>
<dbReference type="Pfam" id="PF03917">
    <property type="entry name" value="GSH_synth_ATP"/>
    <property type="match status" value="1"/>
</dbReference>
<dbReference type="Gene3D" id="3.40.50.1760">
    <property type="entry name" value="Glutathione synthase, substrate-binding domain superfamily, eukaryotic"/>
    <property type="match status" value="1"/>
</dbReference>
<dbReference type="GO" id="GO:0005829">
    <property type="term" value="C:cytosol"/>
    <property type="evidence" value="ECO:0007669"/>
    <property type="project" value="TreeGrafter"/>
</dbReference>
<evidence type="ECO:0000313" key="2">
    <source>
        <dbReference type="EMBL" id="TNJ27015.1"/>
    </source>
</evidence>
<dbReference type="SUPFAM" id="SSF56059">
    <property type="entry name" value="Glutathione synthetase ATP-binding domain-like"/>
    <property type="match status" value="1"/>
</dbReference>